<sequence>MLLQFLRELLPENFCLPSTFQDCMFIIKDLGFSYEKVHACPNDCILFRKEYENEDTCPKCHSSRYKKMKVNNSRRKVPHLRHPADSLARKTFDSLQPNFALDPRNVRLGLASDGFNAYKNIGNQHNVWPVVLMTYNLAPWDCMKQPYLMLPLLIPGLSSPKSSIDVYLEPLIDELKKLWEKGFETYDAYSKELFQAHVALLWIVSDFPAYVMLLGWSISGKFACPVCNYHTCSMYLKNSKKMCYMGHRRFLDSKHRWLKYKKCFDGTQELGVAPMPLIGSDILEILGDRKNVFGNNQKRKREKGDPWRKKGIFFELPYWETNLNRHNLDVMHIEKNMCENLVATLLNIKGKSKDNLQARLDLVEMGIRE</sequence>
<reference evidence="1" key="1">
    <citation type="journal article" date="2012" name="Nat. Biotechnol.">
        <title>Draft genome sequence of pigeonpea (Cajanus cajan), an orphan legume crop of resource-poor farmers.</title>
        <authorList>
            <person name="Varshney R.K."/>
            <person name="Chen W."/>
            <person name="Li Y."/>
            <person name="Bharti A.K."/>
            <person name="Saxena R.K."/>
            <person name="Schlueter J.A."/>
            <person name="Donoghue M.T."/>
            <person name="Azam S."/>
            <person name="Fan G."/>
            <person name="Whaley A.M."/>
            <person name="Farmer A.D."/>
            <person name="Sheridan J."/>
            <person name="Iwata A."/>
            <person name="Tuteja R."/>
            <person name="Penmetsa R.V."/>
            <person name="Wu W."/>
            <person name="Upadhyaya H.D."/>
            <person name="Yang S.P."/>
            <person name="Shah T."/>
            <person name="Saxena K.B."/>
            <person name="Michael T."/>
            <person name="McCombie W.R."/>
            <person name="Yang B."/>
            <person name="Zhang G."/>
            <person name="Yang H."/>
            <person name="Wang J."/>
            <person name="Spillane C."/>
            <person name="Cook D.R."/>
            <person name="May G.D."/>
            <person name="Xu X."/>
            <person name="Jackson S.A."/>
        </authorList>
    </citation>
    <scope>NUCLEOTIDE SEQUENCE [LARGE SCALE GENOMIC DNA]</scope>
</reference>
<organism evidence="1 2">
    <name type="scientific">Cajanus cajan</name>
    <name type="common">Pigeon pea</name>
    <name type="synonym">Cajanus indicus</name>
    <dbReference type="NCBI Taxonomy" id="3821"/>
    <lineage>
        <taxon>Eukaryota</taxon>
        <taxon>Viridiplantae</taxon>
        <taxon>Streptophyta</taxon>
        <taxon>Embryophyta</taxon>
        <taxon>Tracheophyta</taxon>
        <taxon>Spermatophyta</taxon>
        <taxon>Magnoliopsida</taxon>
        <taxon>eudicotyledons</taxon>
        <taxon>Gunneridae</taxon>
        <taxon>Pentapetalae</taxon>
        <taxon>rosids</taxon>
        <taxon>fabids</taxon>
        <taxon>Fabales</taxon>
        <taxon>Fabaceae</taxon>
        <taxon>Papilionoideae</taxon>
        <taxon>50 kb inversion clade</taxon>
        <taxon>NPAAA clade</taxon>
        <taxon>indigoferoid/millettioid clade</taxon>
        <taxon>Phaseoleae</taxon>
        <taxon>Cajanus</taxon>
    </lineage>
</organism>
<evidence type="ECO:0000313" key="2">
    <source>
        <dbReference type="Proteomes" id="UP000075243"/>
    </source>
</evidence>
<dbReference type="EMBL" id="AGCT01057840">
    <property type="protein sequence ID" value="KYP78709.1"/>
    <property type="molecule type" value="Genomic_DNA"/>
</dbReference>
<accession>A0A151UHF0</accession>
<protein>
    <recommendedName>
        <fullName evidence="3">Transposase-associated domain-containing protein</fullName>
    </recommendedName>
</protein>
<proteinExistence type="predicted"/>
<dbReference type="Proteomes" id="UP000075243">
    <property type="component" value="Unassembled WGS sequence"/>
</dbReference>
<dbReference type="Gramene" id="C.cajan_44263.t">
    <property type="protein sequence ID" value="C.cajan_44263.t"/>
    <property type="gene ID" value="C.cajan_44263"/>
</dbReference>
<name>A0A151UHF0_CAJCA</name>
<dbReference type="PANTHER" id="PTHR10775">
    <property type="entry name" value="OS08G0208400 PROTEIN"/>
    <property type="match status" value="1"/>
</dbReference>
<evidence type="ECO:0000313" key="1">
    <source>
        <dbReference type="EMBL" id="KYP78709.1"/>
    </source>
</evidence>
<dbReference type="Pfam" id="PF02992">
    <property type="entry name" value="Transposase_21"/>
    <property type="match status" value="1"/>
</dbReference>
<gene>
    <name evidence="1" type="ORF">KK1_046472</name>
</gene>
<dbReference type="PANTHER" id="PTHR10775:SF173">
    <property type="match status" value="1"/>
</dbReference>
<comment type="caution">
    <text evidence="1">The sequence shown here is derived from an EMBL/GenBank/DDBJ whole genome shotgun (WGS) entry which is preliminary data.</text>
</comment>
<dbReference type="OMA" id="LIRHNIN"/>
<keyword evidence="2" id="KW-1185">Reference proteome</keyword>
<dbReference type="InterPro" id="IPR004242">
    <property type="entry name" value="Transposase_21"/>
</dbReference>
<dbReference type="AlphaFoldDB" id="A0A151UHF0"/>
<evidence type="ECO:0008006" key="3">
    <source>
        <dbReference type="Google" id="ProtNLM"/>
    </source>
</evidence>